<keyword evidence="2" id="KW-0012">Acyltransferase</keyword>
<organism evidence="4 5">
    <name type="scientific">Spectribacter acetivorans</name>
    <dbReference type="NCBI Taxonomy" id="3075603"/>
    <lineage>
        <taxon>Bacteria</taxon>
        <taxon>Pseudomonadati</taxon>
        <taxon>Pseudomonadota</taxon>
        <taxon>Gammaproteobacteria</taxon>
        <taxon>Salinisphaerales</taxon>
        <taxon>Salinisphaeraceae</taxon>
        <taxon>Spectribacter</taxon>
    </lineage>
</organism>
<accession>A0ABU3BAL0</accession>
<feature type="domain" description="N-acetyltransferase" evidence="3">
    <location>
        <begin position="5"/>
        <end position="172"/>
    </location>
</feature>
<comment type="caution">
    <text evidence="4">The sequence shown here is derived from an EMBL/GenBank/DDBJ whole genome shotgun (WGS) entry which is preliminary data.</text>
</comment>
<gene>
    <name evidence="4" type="ORF">RM531_13535</name>
</gene>
<dbReference type="RefSeq" id="WP_311659962.1">
    <property type="nucleotide sequence ID" value="NZ_JAVRHY010000015.1"/>
</dbReference>
<evidence type="ECO:0000313" key="5">
    <source>
        <dbReference type="Proteomes" id="UP001259982"/>
    </source>
</evidence>
<dbReference type="PANTHER" id="PTHR43877">
    <property type="entry name" value="AMINOALKYLPHOSPHONATE N-ACETYLTRANSFERASE-RELATED-RELATED"/>
    <property type="match status" value="1"/>
</dbReference>
<dbReference type="InterPro" id="IPR016181">
    <property type="entry name" value="Acyl_CoA_acyltransferase"/>
</dbReference>
<dbReference type="Proteomes" id="UP001259982">
    <property type="component" value="Unassembled WGS sequence"/>
</dbReference>
<dbReference type="EMBL" id="JAVRHY010000015">
    <property type="protein sequence ID" value="MDT0619495.1"/>
    <property type="molecule type" value="Genomic_DNA"/>
</dbReference>
<name>A0ABU3BAL0_9GAMM</name>
<reference evidence="4 5" key="1">
    <citation type="submission" date="2023-09" db="EMBL/GenBank/DDBJ databases">
        <authorList>
            <person name="Rey-Velasco X."/>
        </authorList>
    </citation>
    <scope>NUCLEOTIDE SEQUENCE [LARGE SCALE GENOMIC DNA]</scope>
    <source>
        <strain evidence="4 5">P385</strain>
    </source>
</reference>
<evidence type="ECO:0000259" key="3">
    <source>
        <dbReference type="PROSITE" id="PS51186"/>
    </source>
</evidence>
<proteinExistence type="predicted"/>
<keyword evidence="1" id="KW-0808">Transferase</keyword>
<dbReference type="Pfam" id="PF00583">
    <property type="entry name" value="Acetyltransf_1"/>
    <property type="match status" value="1"/>
</dbReference>
<keyword evidence="5" id="KW-1185">Reference proteome</keyword>
<dbReference type="InterPro" id="IPR000182">
    <property type="entry name" value="GNAT_dom"/>
</dbReference>
<evidence type="ECO:0000256" key="1">
    <source>
        <dbReference type="ARBA" id="ARBA00022679"/>
    </source>
</evidence>
<dbReference type="SUPFAM" id="SSF55729">
    <property type="entry name" value="Acyl-CoA N-acyltransferases (Nat)"/>
    <property type="match status" value="1"/>
</dbReference>
<dbReference type="PROSITE" id="PS51186">
    <property type="entry name" value="GNAT"/>
    <property type="match status" value="1"/>
</dbReference>
<dbReference type="Gene3D" id="3.40.630.30">
    <property type="match status" value="1"/>
</dbReference>
<evidence type="ECO:0000313" key="4">
    <source>
        <dbReference type="EMBL" id="MDT0619495.1"/>
    </source>
</evidence>
<dbReference type="InterPro" id="IPR050832">
    <property type="entry name" value="Bact_Acetyltransf"/>
</dbReference>
<dbReference type="CDD" id="cd04301">
    <property type="entry name" value="NAT_SF"/>
    <property type="match status" value="1"/>
</dbReference>
<sequence length="175" mass="19703">MTDAITLRTAETDADLDHITALAHRIWHEHYPGIITREQIDYMLAHGYSRDRLRADIAADVRYVMAHTDPTEPAVAFAAHGPDETDASRFWLHKLYVDRAQRGRGLARQLVNAALLDARQQDCEQLWLRVNRDNHLAVASYRRLGFNVAAGHVQDIGGGFVMDDYLMAQPVSAKG</sequence>
<evidence type="ECO:0000256" key="2">
    <source>
        <dbReference type="ARBA" id="ARBA00023315"/>
    </source>
</evidence>
<protein>
    <submittedName>
        <fullName evidence="4">GNAT family N-acetyltransferase</fullName>
    </submittedName>
</protein>